<keyword evidence="2" id="KW-0732">Signal</keyword>
<feature type="signal peptide" evidence="2">
    <location>
        <begin position="1"/>
        <end position="21"/>
    </location>
</feature>
<keyword evidence="1" id="KW-0812">Transmembrane</keyword>
<protein>
    <recommendedName>
        <fullName evidence="5">Fibronectin type-III domain-containing protein</fullName>
    </recommendedName>
</protein>
<proteinExistence type="predicted"/>
<gene>
    <name evidence="3" type="ORF">C0Q70_04034</name>
</gene>
<evidence type="ECO:0000313" key="4">
    <source>
        <dbReference type="Proteomes" id="UP000245119"/>
    </source>
</evidence>
<keyword evidence="1" id="KW-1133">Transmembrane helix</keyword>
<organism evidence="3 4">
    <name type="scientific">Pomacea canaliculata</name>
    <name type="common">Golden apple snail</name>
    <dbReference type="NCBI Taxonomy" id="400727"/>
    <lineage>
        <taxon>Eukaryota</taxon>
        <taxon>Metazoa</taxon>
        <taxon>Spiralia</taxon>
        <taxon>Lophotrochozoa</taxon>
        <taxon>Mollusca</taxon>
        <taxon>Gastropoda</taxon>
        <taxon>Caenogastropoda</taxon>
        <taxon>Architaenioglossa</taxon>
        <taxon>Ampullarioidea</taxon>
        <taxon>Ampullariidae</taxon>
        <taxon>Pomacea</taxon>
    </lineage>
</organism>
<evidence type="ECO:0000313" key="3">
    <source>
        <dbReference type="EMBL" id="PVD37041.1"/>
    </source>
</evidence>
<comment type="caution">
    <text evidence="3">The sequence shown here is derived from an EMBL/GenBank/DDBJ whole genome shotgun (WGS) entry which is preliminary data.</text>
</comment>
<reference evidence="3 4" key="1">
    <citation type="submission" date="2018-04" db="EMBL/GenBank/DDBJ databases">
        <title>The genome of golden apple snail Pomacea canaliculata provides insight into stress tolerance and invasive adaptation.</title>
        <authorList>
            <person name="Liu C."/>
            <person name="Liu B."/>
            <person name="Ren Y."/>
            <person name="Zhang Y."/>
            <person name="Wang H."/>
            <person name="Li S."/>
            <person name="Jiang F."/>
            <person name="Yin L."/>
            <person name="Zhang G."/>
            <person name="Qian W."/>
            <person name="Fan W."/>
        </authorList>
    </citation>
    <scope>NUCLEOTIDE SEQUENCE [LARGE SCALE GENOMIC DNA]</scope>
    <source>
        <strain evidence="3">SZHN2017</strain>
        <tissue evidence="3">Muscle</tissue>
    </source>
</reference>
<dbReference type="Proteomes" id="UP000245119">
    <property type="component" value="Linkage Group LG2"/>
</dbReference>
<evidence type="ECO:0000256" key="2">
    <source>
        <dbReference type="SAM" id="SignalP"/>
    </source>
</evidence>
<evidence type="ECO:0000256" key="1">
    <source>
        <dbReference type="SAM" id="Phobius"/>
    </source>
</evidence>
<dbReference type="EMBL" id="PZQS01000002">
    <property type="protein sequence ID" value="PVD37041.1"/>
    <property type="molecule type" value="Genomic_DNA"/>
</dbReference>
<name>A0A2T7PUE5_POMCA</name>
<sequence length="240" mass="27512">MKDKCSLIYYTLSFVFCTVSCTDVNPVITLQKKDILPLHVRSRNLHYTAADPLFYSQTYSDRVSIFLVQSDTSWLDIKWQFDNSSLDGASDIPIVSQATCDLPNGRIVSDFFNGTRNRFRFSHLMSDTEYTVCVVVTEGTHVETVKRMYSKCTYFRTIPLMRPDSVVGLVLTLGYLIGMSAFGYVAWKCRMYKVTATRTKQEDGLELTSRSNGERLSDIEERVYLNSFQPSSSYKTQEFI</sequence>
<feature type="transmembrane region" description="Helical" evidence="1">
    <location>
        <begin position="166"/>
        <end position="187"/>
    </location>
</feature>
<evidence type="ECO:0008006" key="5">
    <source>
        <dbReference type="Google" id="ProtNLM"/>
    </source>
</evidence>
<accession>A0A2T7PUE5</accession>
<keyword evidence="1" id="KW-0472">Membrane</keyword>
<keyword evidence="4" id="KW-1185">Reference proteome</keyword>
<dbReference type="AlphaFoldDB" id="A0A2T7PUE5"/>
<feature type="chain" id="PRO_5015570192" description="Fibronectin type-III domain-containing protein" evidence="2">
    <location>
        <begin position="22"/>
        <end position="240"/>
    </location>
</feature>